<gene>
    <name evidence="6" type="ORF">GCM10009811_15990</name>
</gene>
<organism evidence="6 7">
    <name type="scientific">Nostocoides veronense</name>
    <dbReference type="NCBI Taxonomy" id="330836"/>
    <lineage>
        <taxon>Bacteria</taxon>
        <taxon>Bacillati</taxon>
        <taxon>Actinomycetota</taxon>
        <taxon>Actinomycetes</taxon>
        <taxon>Micrococcales</taxon>
        <taxon>Intrasporangiaceae</taxon>
        <taxon>Nostocoides</taxon>
    </lineage>
</organism>
<evidence type="ECO:0000256" key="4">
    <source>
        <dbReference type="SAM" id="MobiDB-lite"/>
    </source>
</evidence>
<dbReference type="InterPro" id="IPR016071">
    <property type="entry name" value="Staphylococal_nuclease_OB-fold"/>
</dbReference>
<dbReference type="PANTHER" id="PTHR12302:SF3">
    <property type="entry name" value="SERINE_THREONINE-PROTEIN KINASE 31"/>
    <property type="match status" value="1"/>
</dbReference>
<dbReference type="PROSITE" id="PS01123">
    <property type="entry name" value="TNASE_1"/>
    <property type="match status" value="1"/>
</dbReference>
<evidence type="ECO:0000256" key="1">
    <source>
        <dbReference type="ARBA" id="ARBA00022722"/>
    </source>
</evidence>
<name>A0ABP4XU44_9MICO</name>
<feature type="compositionally biased region" description="Pro residues" evidence="4">
    <location>
        <begin position="287"/>
        <end position="305"/>
    </location>
</feature>
<evidence type="ECO:0000313" key="6">
    <source>
        <dbReference type="EMBL" id="GAA1792036.1"/>
    </source>
</evidence>
<accession>A0ABP4XU44</accession>
<feature type="compositionally biased region" description="Low complexity" evidence="4">
    <location>
        <begin position="109"/>
        <end position="139"/>
    </location>
</feature>
<evidence type="ECO:0000256" key="2">
    <source>
        <dbReference type="ARBA" id="ARBA00022759"/>
    </source>
</evidence>
<feature type="region of interest" description="Disordered" evidence="4">
    <location>
        <begin position="283"/>
        <end position="312"/>
    </location>
</feature>
<dbReference type="PANTHER" id="PTHR12302">
    <property type="entry name" value="EBNA2 BINDING PROTEIN P100"/>
    <property type="match status" value="1"/>
</dbReference>
<evidence type="ECO:0000259" key="5">
    <source>
        <dbReference type="PROSITE" id="PS50830"/>
    </source>
</evidence>
<feature type="compositionally biased region" description="Low complexity" evidence="4">
    <location>
        <begin position="43"/>
        <end position="56"/>
    </location>
</feature>
<dbReference type="SMART" id="SM00318">
    <property type="entry name" value="SNc"/>
    <property type="match status" value="1"/>
</dbReference>
<reference evidence="7" key="1">
    <citation type="journal article" date="2019" name="Int. J. Syst. Evol. Microbiol.">
        <title>The Global Catalogue of Microorganisms (GCM) 10K type strain sequencing project: providing services to taxonomists for standard genome sequencing and annotation.</title>
        <authorList>
            <consortium name="The Broad Institute Genomics Platform"/>
            <consortium name="The Broad Institute Genome Sequencing Center for Infectious Disease"/>
            <person name="Wu L."/>
            <person name="Ma J."/>
        </authorList>
    </citation>
    <scope>NUCLEOTIDE SEQUENCE [LARGE SCALE GENOMIC DNA]</scope>
    <source>
        <strain evidence="7">JCM 15592</strain>
    </source>
</reference>
<keyword evidence="7" id="KW-1185">Reference proteome</keyword>
<dbReference type="InterPro" id="IPR002071">
    <property type="entry name" value="Thermonucl_AS"/>
</dbReference>
<feature type="domain" description="TNase-like" evidence="5">
    <location>
        <begin position="142"/>
        <end position="272"/>
    </location>
</feature>
<dbReference type="Pfam" id="PF00565">
    <property type="entry name" value="SNase"/>
    <property type="match status" value="1"/>
</dbReference>
<protein>
    <recommendedName>
        <fullName evidence="5">TNase-like domain-containing protein</fullName>
    </recommendedName>
</protein>
<dbReference type="EMBL" id="BAAAPO010000025">
    <property type="protein sequence ID" value="GAA1792036.1"/>
    <property type="molecule type" value="Genomic_DNA"/>
</dbReference>
<keyword evidence="2" id="KW-0255">Endonuclease</keyword>
<dbReference type="Proteomes" id="UP001499938">
    <property type="component" value="Unassembled WGS sequence"/>
</dbReference>
<dbReference type="SUPFAM" id="SSF50199">
    <property type="entry name" value="Staphylococcal nuclease"/>
    <property type="match status" value="1"/>
</dbReference>
<evidence type="ECO:0000313" key="7">
    <source>
        <dbReference type="Proteomes" id="UP001499938"/>
    </source>
</evidence>
<dbReference type="RefSeq" id="WP_344083305.1">
    <property type="nucleotide sequence ID" value="NZ_BAAAPO010000025.1"/>
</dbReference>
<proteinExistence type="predicted"/>
<keyword evidence="1" id="KW-0540">Nuclease</keyword>
<keyword evidence="3" id="KW-0378">Hydrolase</keyword>
<dbReference type="InterPro" id="IPR035437">
    <property type="entry name" value="SNase_OB-fold_sf"/>
</dbReference>
<feature type="region of interest" description="Disordered" evidence="4">
    <location>
        <begin position="106"/>
        <end position="143"/>
    </location>
</feature>
<evidence type="ECO:0000256" key="3">
    <source>
        <dbReference type="ARBA" id="ARBA00022801"/>
    </source>
</evidence>
<dbReference type="InterPro" id="IPR018929">
    <property type="entry name" value="DUF2510"/>
</dbReference>
<dbReference type="PROSITE" id="PS50830">
    <property type="entry name" value="TNASE_3"/>
    <property type="match status" value="1"/>
</dbReference>
<dbReference type="Gene3D" id="2.40.50.90">
    <property type="match status" value="1"/>
</dbReference>
<comment type="caution">
    <text evidence="6">The sequence shown here is derived from an EMBL/GenBank/DDBJ whole genome shotgun (WGS) entry which is preliminary data.</text>
</comment>
<sequence length="364" mass="39043">MANPPADWYPDPGQANRLRYWDGMQWTTHVVDAPAPSPRRPAPADAARASAYSSSSNHTTNPALTAARKPWSRKRKWVAGGLASVFAIGILGNAFGEDETAKPVAQPVTTTAKPAAPTSTATAAPAPTPSETATSSATTDDGPTMYHVSGVIDGDTIKVRINGTSYRVRILGIDAPELSTRECQAQGAASRMQSLVQSKSVSLRRDPKQPDKDQYGRFIRHVVLADGTYAAQSLLQDGLAREYVPRGSYAKRDDFLAAERSAKKSKLGIWSVACNPAPKPTVAAPLVNPPAPTKPAPSTPRPTTPQPKSNTCNIKGNIARDGEKIYHVPGQRYYDDAEIDPSKGERWFCSESEAVAAGWRKAKV</sequence>
<dbReference type="Pfam" id="PF10708">
    <property type="entry name" value="DUF2510"/>
    <property type="match status" value="1"/>
</dbReference>
<feature type="region of interest" description="Disordered" evidence="4">
    <location>
        <begin position="31"/>
        <end position="68"/>
    </location>
</feature>